<evidence type="ECO:0000256" key="2">
    <source>
        <dbReference type="ARBA" id="ARBA00022670"/>
    </source>
</evidence>
<gene>
    <name evidence="6" type="ORF">KBO27_18910</name>
</gene>
<comment type="similarity">
    <text evidence="1">Belongs to the peptidase C40 family.</text>
</comment>
<dbReference type="Gene3D" id="3.90.1720.10">
    <property type="entry name" value="endopeptidase domain like (from Nostoc punctiforme)"/>
    <property type="match status" value="1"/>
</dbReference>
<keyword evidence="3" id="KW-0378">Hydrolase</keyword>
<evidence type="ECO:0000313" key="7">
    <source>
        <dbReference type="Proteomes" id="UP000674084"/>
    </source>
</evidence>
<evidence type="ECO:0000313" key="6">
    <source>
        <dbReference type="EMBL" id="MBQ0926025.1"/>
    </source>
</evidence>
<name>A0ABS5DIF5_9PSEU</name>
<organism evidence="6 7">
    <name type="scientific">Saccharopolyspora endophytica</name>
    <dbReference type="NCBI Taxonomy" id="543886"/>
    <lineage>
        <taxon>Bacteria</taxon>
        <taxon>Bacillati</taxon>
        <taxon>Actinomycetota</taxon>
        <taxon>Actinomycetes</taxon>
        <taxon>Pseudonocardiales</taxon>
        <taxon>Pseudonocardiaceae</taxon>
        <taxon>Saccharopolyspora</taxon>
    </lineage>
</organism>
<dbReference type="InterPro" id="IPR051794">
    <property type="entry name" value="PG_Endopeptidase_C40"/>
</dbReference>
<dbReference type="PANTHER" id="PTHR47359:SF3">
    <property type="entry name" value="NLP_P60 DOMAIN-CONTAINING PROTEIN-RELATED"/>
    <property type="match status" value="1"/>
</dbReference>
<evidence type="ECO:0000259" key="5">
    <source>
        <dbReference type="PROSITE" id="PS51935"/>
    </source>
</evidence>
<evidence type="ECO:0000256" key="4">
    <source>
        <dbReference type="ARBA" id="ARBA00022807"/>
    </source>
</evidence>
<dbReference type="PANTHER" id="PTHR47359">
    <property type="entry name" value="PEPTIDOGLYCAN DL-ENDOPEPTIDASE CWLO"/>
    <property type="match status" value="1"/>
</dbReference>
<protein>
    <submittedName>
        <fullName evidence="6">C40 family peptidase</fullName>
    </submittedName>
</protein>
<dbReference type="InterPro" id="IPR000064">
    <property type="entry name" value="NLP_P60_dom"/>
</dbReference>
<dbReference type="EMBL" id="JAGPXE010000008">
    <property type="protein sequence ID" value="MBQ0926025.1"/>
    <property type="molecule type" value="Genomic_DNA"/>
</dbReference>
<dbReference type="Pfam" id="PF00877">
    <property type="entry name" value="NLPC_P60"/>
    <property type="match status" value="1"/>
</dbReference>
<keyword evidence="2" id="KW-0645">Protease</keyword>
<accession>A0ABS5DIF5</accession>
<evidence type="ECO:0000256" key="3">
    <source>
        <dbReference type="ARBA" id="ARBA00022801"/>
    </source>
</evidence>
<keyword evidence="4" id="KW-0788">Thiol protease</keyword>
<dbReference type="Proteomes" id="UP000674084">
    <property type="component" value="Unassembled WGS sequence"/>
</dbReference>
<comment type="caution">
    <text evidence="6">The sequence shown here is derived from an EMBL/GenBank/DDBJ whole genome shotgun (WGS) entry which is preliminary data.</text>
</comment>
<sequence>MRKLVVAFIVLAGFAGMIGLGALTMLISSSSGGNQGWSNCSANLGPWGNGAGRGEQDAGSLKPESVALAKRIIEVGKQRGLPPRAWQIAIQAGKTESNLANLTHGDRDSLGIFQMRPSMGWGSVAQVTDVEYQINKFYDVLLAVPGWEELRPGTAAQRVERSAFPLRYHRWEPMAAHLVSVEGNVPGISGCEDLPGASVLAGQALSYAKAQLGKPYVWGAAGPASFDCSGLTQQAWKAAGVEIPKYSQTQYFQGGVHVPLAQAQPGDLVFWGYGRDPNGIHHVGLYLGDDQLLHAPQPGESVEVTKLWDGGQLLPMVVRPAADTPAPPGAVPAAGGAR</sequence>
<proteinExistence type="inferred from homology"/>
<dbReference type="SUPFAM" id="SSF54001">
    <property type="entry name" value="Cysteine proteinases"/>
    <property type="match status" value="1"/>
</dbReference>
<keyword evidence="7" id="KW-1185">Reference proteome</keyword>
<dbReference type="PROSITE" id="PS51935">
    <property type="entry name" value="NLPC_P60"/>
    <property type="match status" value="1"/>
</dbReference>
<evidence type="ECO:0000256" key="1">
    <source>
        <dbReference type="ARBA" id="ARBA00007074"/>
    </source>
</evidence>
<reference evidence="6 7" key="1">
    <citation type="submission" date="2021-04" db="EMBL/GenBank/DDBJ databases">
        <title>Whole-genome sequencing of Saccharopolyspora endophytica KCTC 19397.</title>
        <authorList>
            <person name="Ay H."/>
            <person name="Saygin H."/>
            <person name="Sahin N."/>
        </authorList>
    </citation>
    <scope>NUCLEOTIDE SEQUENCE [LARGE SCALE GENOMIC DNA]</scope>
    <source>
        <strain evidence="6 7">KCTC 19397</strain>
    </source>
</reference>
<feature type="domain" description="NlpC/P60" evidence="5">
    <location>
        <begin position="198"/>
        <end position="325"/>
    </location>
</feature>
<dbReference type="InterPro" id="IPR038765">
    <property type="entry name" value="Papain-like_cys_pep_sf"/>
</dbReference>
<dbReference type="RefSeq" id="WP_210971256.1">
    <property type="nucleotide sequence ID" value="NZ_JAGPXE010000008.1"/>
</dbReference>